<gene>
    <name evidence="1" type="ORF">HERILL_LOCUS15458</name>
</gene>
<dbReference type="PANTHER" id="PTHR12254:SF0">
    <property type="entry name" value="BARBU-RELATED"/>
    <property type="match status" value="1"/>
</dbReference>
<evidence type="ECO:0008006" key="3">
    <source>
        <dbReference type="Google" id="ProtNLM"/>
    </source>
</evidence>
<accession>A0A7R8Z236</accession>
<protein>
    <recommendedName>
        <fullName evidence="3">Enhancer of split malpha protein</fullName>
    </recommendedName>
</protein>
<dbReference type="EMBL" id="LR899014">
    <property type="protein sequence ID" value="CAD7093156.1"/>
    <property type="molecule type" value="Genomic_DNA"/>
</dbReference>
<dbReference type="InParanoid" id="A0A7R8Z236"/>
<evidence type="ECO:0000313" key="1">
    <source>
        <dbReference type="EMBL" id="CAD7093156.1"/>
    </source>
</evidence>
<dbReference type="Proteomes" id="UP000594454">
    <property type="component" value="Chromosome 6"/>
</dbReference>
<name>A0A7R8Z236_HERIL</name>
<keyword evidence="2" id="KW-1185">Reference proteome</keyword>
<evidence type="ECO:0000313" key="2">
    <source>
        <dbReference type="Proteomes" id="UP000594454"/>
    </source>
</evidence>
<dbReference type="Pfam" id="PF15952">
    <property type="entry name" value="ESM4"/>
    <property type="match status" value="1"/>
</dbReference>
<organism evidence="1 2">
    <name type="scientific">Hermetia illucens</name>
    <name type="common">Black soldier fly</name>
    <dbReference type="NCBI Taxonomy" id="343691"/>
    <lineage>
        <taxon>Eukaryota</taxon>
        <taxon>Metazoa</taxon>
        <taxon>Ecdysozoa</taxon>
        <taxon>Arthropoda</taxon>
        <taxon>Hexapoda</taxon>
        <taxon>Insecta</taxon>
        <taxon>Pterygota</taxon>
        <taxon>Neoptera</taxon>
        <taxon>Endopterygota</taxon>
        <taxon>Diptera</taxon>
        <taxon>Brachycera</taxon>
        <taxon>Stratiomyomorpha</taxon>
        <taxon>Stratiomyidae</taxon>
        <taxon>Hermetiinae</taxon>
        <taxon>Hermetia</taxon>
    </lineage>
</organism>
<dbReference type="InterPro" id="IPR029686">
    <property type="entry name" value="Malpha/m4/m2"/>
</dbReference>
<dbReference type="GO" id="GO:0007219">
    <property type="term" value="P:Notch signaling pathway"/>
    <property type="evidence" value="ECO:0007669"/>
    <property type="project" value="InterPro"/>
</dbReference>
<dbReference type="AlphaFoldDB" id="A0A7R8Z236"/>
<dbReference type="GO" id="GO:0007423">
    <property type="term" value="P:sensory organ development"/>
    <property type="evidence" value="ECO:0007669"/>
    <property type="project" value="InterPro"/>
</dbReference>
<dbReference type="PANTHER" id="PTHR12254">
    <property type="entry name" value="ENHANCER OF SPLIT MALPHA PROTEIN"/>
    <property type="match status" value="1"/>
</dbReference>
<sequence>MFADIKNTPSETIKSEEEVKMGPGRLRRILKRILRALSSKNSRKATTSMPNNIKDYANNVVDDYATVIQKAACDRSFLQSYYEIDPFSDEDPEIVEYESATDLLCEFEDVYYCYEEEKEVIIPVHYARTDAGTFFWTAAQNRYDDDLIQSLYCSTENQMAAEQWR</sequence>
<reference evidence="1 2" key="1">
    <citation type="submission" date="2020-11" db="EMBL/GenBank/DDBJ databases">
        <authorList>
            <person name="Wallbank WR R."/>
            <person name="Pardo Diaz C."/>
            <person name="Kozak K."/>
            <person name="Martin S."/>
            <person name="Jiggins C."/>
            <person name="Moest M."/>
            <person name="Warren A I."/>
            <person name="Generalovic N T."/>
            <person name="Byers J.R.P. K."/>
            <person name="Montejo-Kovacevich G."/>
            <person name="Yen C E."/>
        </authorList>
    </citation>
    <scope>NUCLEOTIDE SEQUENCE [LARGE SCALE GENOMIC DNA]</scope>
</reference>
<dbReference type="OrthoDB" id="7985510at2759"/>
<proteinExistence type="predicted"/>